<name>A0A151MD74_ALLMI</name>
<comment type="caution">
    <text evidence="1">The sequence shown here is derived from an EMBL/GenBank/DDBJ whole genome shotgun (WGS) entry which is preliminary data.</text>
</comment>
<dbReference type="InterPro" id="IPR038269">
    <property type="entry name" value="SCAN_sf"/>
</dbReference>
<dbReference type="PANTHER" id="PTHR46888:SF1">
    <property type="entry name" value="RIBONUCLEASE H"/>
    <property type="match status" value="1"/>
</dbReference>
<evidence type="ECO:0000313" key="2">
    <source>
        <dbReference type="Proteomes" id="UP000050525"/>
    </source>
</evidence>
<gene>
    <name evidence="1" type="ORF">Y1Q_0003039</name>
</gene>
<dbReference type="PANTHER" id="PTHR46888">
    <property type="entry name" value="ZINC KNUCKLE DOMAINCONTAINING PROTEIN-RELATED"/>
    <property type="match status" value="1"/>
</dbReference>
<dbReference type="Proteomes" id="UP000050525">
    <property type="component" value="Unassembled WGS sequence"/>
</dbReference>
<proteinExistence type="predicted"/>
<dbReference type="STRING" id="8496.A0A151MD74"/>
<dbReference type="AlphaFoldDB" id="A0A151MD74"/>
<dbReference type="SUPFAM" id="SSF47353">
    <property type="entry name" value="Retrovirus capsid dimerization domain-like"/>
    <property type="match status" value="1"/>
</dbReference>
<protein>
    <submittedName>
        <fullName evidence="1">Uncharacterized protein</fullName>
    </submittedName>
</protein>
<accession>A0A151MD74</accession>
<organism evidence="1 2">
    <name type="scientific">Alligator mississippiensis</name>
    <name type="common">American alligator</name>
    <dbReference type="NCBI Taxonomy" id="8496"/>
    <lineage>
        <taxon>Eukaryota</taxon>
        <taxon>Metazoa</taxon>
        <taxon>Chordata</taxon>
        <taxon>Craniata</taxon>
        <taxon>Vertebrata</taxon>
        <taxon>Euteleostomi</taxon>
        <taxon>Archelosauria</taxon>
        <taxon>Archosauria</taxon>
        <taxon>Crocodylia</taxon>
        <taxon>Alligatoridae</taxon>
        <taxon>Alligatorinae</taxon>
        <taxon>Alligator</taxon>
    </lineage>
</organism>
<dbReference type="Gene3D" id="1.10.4020.10">
    <property type="entry name" value="DNA breaking-rejoining enzymes"/>
    <property type="match status" value="1"/>
</dbReference>
<sequence>MTTEMLGQNLQVLTQILDVQQQMMDHKQDWLQPGLTAFKRPKMTGDDDPETYIEAFEHHAIMTGLDKGYWASQLGALVVGKAQAAYRALPRYEARDYDIVKVAILYQLEINPEHYRHLFWAKKGAEEKQPWLLLQLLRDLFSKWVNLVSCDCNALADQIVLEQFLNDLEEWTQQWKDASETTVGVVLKQKDARVERSVPYTSRKSLPVETRGSFKCVLLMLAKEIKWVVGSV</sequence>
<dbReference type="EMBL" id="AKHW03006231">
    <property type="protein sequence ID" value="KYO22472.1"/>
    <property type="molecule type" value="Genomic_DNA"/>
</dbReference>
<keyword evidence="2" id="KW-1185">Reference proteome</keyword>
<evidence type="ECO:0000313" key="1">
    <source>
        <dbReference type="EMBL" id="KYO22472.1"/>
    </source>
</evidence>
<reference evidence="1 2" key="1">
    <citation type="journal article" date="2012" name="Genome Biol.">
        <title>Sequencing three crocodilian genomes to illuminate the evolution of archosaurs and amniotes.</title>
        <authorList>
            <person name="St John J.A."/>
            <person name="Braun E.L."/>
            <person name="Isberg S.R."/>
            <person name="Miles L.G."/>
            <person name="Chong A.Y."/>
            <person name="Gongora J."/>
            <person name="Dalzell P."/>
            <person name="Moran C."/>
            <person name="Bed'hom B."/>
            <person name="Abzhanov A."/>
            <person name="Burgess S.C."/>
            <person name="Cooksey A.M."/>
            <person name="Castoe T.A."/>
            <person name="Crawford N.G."/>
            <person name="Densmore L.D."/>
            <person name="Drew J.C."/>
            <person name="Edwards S.V."/>
            <person name="Faircloth B.C."/>
            <person name="Fujita M.K."/>
            <person name="Greenwold M.J."/>
            <person name="Hoffmann F.G."/>
            <person name="Howard J.M."/>
            <person name="Iguchi T."/>
            <person name="Janes D.E."/>
            <person name="Khan S.Y."/>
            <person name="Kohno S."/>
            <person name="de Koning A.J."/>
            <person name="Lance S.L."/>
            <person name="McCarthy F.M."/>
            <person name="McCormack J.E."/>
            <person name="Merchant M.E."/>
            <person name="Peterson D.G."/>
            <person name="Pollock D.D."/>
            <person name="Pourmand N."/>
            <person name="Raney B.J."/>
            <person name="Roessler K.A."/>
            <person name="Sanford J.R."/>
            <person name="Sawyer R.H."/>
            <person name="Schmidt C.J."/>
            <person name="Triplett E.W."/>
            <person name="Tuberville T.D."/>
            <person name="Venegas-Anaya M."/>
            <person name="Howard J.T."/>
            <person name="Jarvis E.D."/>
            <person name="Guillette L.J.Jr."/>
            <person name="Glenn T.C."/>
            <person name="Green R.E."/>
            <person name="Ray D.A."/>
        </authorList>
    </citation>
    <scope>NUCLEOTIDE SEQUENCE [LARGE SCALE GENOMIC DNA]</scope>
    <source>
        <strain evidence="1">KSC_2009_1</strain>
    </source>
</reference>